<dbReference type="AlphaFoldDB" id="A0A9K3LQF2"/>
<keyword evidence="3" id="KW-1185">Reference proteome</keyword>
<feature type="region of interest" description="Disordered" evidence="1">
    <location>
        <begin position="772"/>
        <end position="799"/>
    </location>
</feature>
<sequence>MDSPPPVGAFVPLPTPGIALTPRGPEVTTMPSSSSTKLLIGSAALLVAAAAAPYFMNKASSRGGLEEIDEDEHQDFITEEDVCKIFDRLFLEMQAVLAQLSQTVQQIQMSGQVIPEKQLRQILKSEYERALLVKQKQALEEADMDYDCFEEATWEFLDNEKEHPKVKKSVERFQKLWENVSGESVVGRRPGGKSGQIEEEKYELLSAAKTIEAAEVYFDSLTNAMAGLVDTAKKEGKDLRDPSVAQQLQMDFAGEANDAGEEALKGMGISLAQFQKSIEANASNPQVGRSLGMLQMKQQQALMSMGVPAQRYDVVVLYMSCRHPGLLVMKPPFNSTATHAKYVIQNTLTQLSGGEVISRPCNDGKERSFRYQWHVYLDVVSGNPDIIARVEVDMGPSFRHKSCYVQNRPRKVLVQRRNIGEDDRKKEETVPANILEPVWRCFESKQVCWGWPGTLWFTIVGIRGTVLKVKYNAHGDRSDLIEGHFYEERTVGPSHLEPLPLPSHLGFQVQLHSDNNQLALDFSQPLYGEEGINVLRDRIAESSNITDNLIVSASVKVTLPYNSNLEYLRKVALNFIKYEEAMDEILRRHRGHNHPTGQPTGTTILATSNRAIVPGDTNKRKHDKLLDCKSVVELIQLLNPNDTMLTSTERYKLTLGQTSETNTCDFFFPSIIGNSDLLQNLTRWSVCFCHNSIRFRTPKCLRSDRTVDDQIECLFDHAIRDRFVEEGLLQIHSLSPDADQTTMINLSDCMDGLTLPESVSSNIPLTVFCSTLDSESHSPDRKRPREGGPVDNQKFPPKMETWSSPMVGDYVIFDCTSSKPPVSSLRPMLRHHLADENNFTSSQLTTILKKLSITVANQKSKRLRCLDQYFVSRSLELEHIFHQAMPGGTSLPPLPSSILGIELLLGEDSTSDSISMILRGGRKASRLRVSVDASKQDDVEFGLLTKEEIERACLRIGIPVGITHIDAFMDTLSSKNSKEEHCPVCSFALVHDLPCNL</sequence>
<comment type="caution">
    <text evidence="2">The sequence shown here is derived from an EMBL/GenBank/DDBJ whole genome shotgun (WGS) entry which is preliminary data.</text>
</comment>
<evidence type="ECO:0000313" key="3">
    <source>
        <dbReference type="Proteomes" id="UP000693970"/>
    </source>
</evidence>
<accession>A0A9K3LQF2</accession>
<name>A0A9K3LQF2_9STRA</name>
<organism evidence="2 3">
    <name type="scientific">Nitzschia inconspicua</name>
    <dbReference type="NCBI Taxonomy" id="303405"/>
    <lineage>
        <taxon>Eukaryota</taxon>
        <taxon>Sar</taxon>
        <taxon>Stramenopiles</taxon>
        <taxon>Ochrophyta</taxon>
        <taxon>Bacillariophyta</taxon>
        <taxon>Bacillariophyceae</taxon>
        <taxon>Bacillariophycidae</taxon>
        <taxon>Bacillariales</taxon>
        <taxon>Bacillariaceae</taxon>
        <taxon>Nitzschia</taxon>
    </lineage>
</organism>
<dbReference type="OrthoDB" id="44292at2759"/>
<evidence type="ECO:0000313" key="2">
    <source>
        <dbReference type="EMBL" id="KAG7365031.1"/>
    </source>
</evidence>
<evidence type="ECO:0000256" key="1">
    <source>
        <dbReference type="SAM" id="MobiDB-lite"/>
    </source>
</evidence>
<reference evidence="2" key="1">
    <citation type="journal article" date="2021" name="Sci. Rep.">
        <title>Diploid genomic architecture of Nitzschia inconspicua, an elite biomass production diatom.</title>
        <authorList>
            <person name="Oliver A."/>
            <person name="Podell S."/>
            <person name="Pinowska A."/>
            <person name="Traller J.C."/>
            <person name="Smith S.R."/>
            <person name="McClure R."/>
            <person name="Beliaev A."/>
            <person name="Bohutskyi P."/>
            <person name="Hill E.A."/>
            <person name="Rabines A."/>
            <person name="Zheng H."/>
            <person name="Allen L.Z."/>
            <person name="Kuo A."/>
            <person name="Grigoriev I.V."/>
            <person name="Allen A.E."/>
            <person name="Hazlebeck D."/>
            <person name="Allen E.E."/>
        </authorList>
    </citation>
    <scope>NUCLEOTIDE SEQUENCE</scope>
    <source>
        <strain evidence="2">Hildebrandi</strain>
    </source>
</reference>
<reference evidence="2" key="2">
    <citation type="submission" date="2021-04" db="EMBL/GenBank/DDBJ databases">
        <authorList>
            <person name="Podell S."/>
        </authorList>
    </citation>
    <scope>NUCLEOTIDE SEQUENCE</scope>
    <source>
        <strain evidence="2">Hildebrandi</strain>
    </source>
</reference>
<dbReference type="EMBL" id="JAGRRH010000009">
    <property type="protein sequence ID" value="KAG7365031.1"/>
    <property type="molecule type" value="Genomic_DNA"/>
</dbReference>
<proteinExistence type="predicted"/>
<gene>
    <name evidence="2" type="ORF">IV203_038234</name>
</gene>
<dbReference type="Proteomes" id="UP000693970">
    <property type="component" value="Unassembled WGS sequence"/>
</dbReference>
<feature type="compositionally biased region" description="Basic and acidic residues" evidence="1">
    <location>
        <begin position="774"/>
        <end position="788"/>
    </location>
</feature>
<protein>
    <submittedName>
        <fullName evidence="2">Uncharacterized protein</fullName>
    </submittedName>
</protein>